<feature type="region of interest" description="Disordered" evidence="1">
    <location>
        <begin position="48"/>
        <end position="71"/>
    </location>
</feature>
<sequence>SGRSAGWPWGWPAATCILIYGAPFRRYFSYGPAGGVVGRGPQAQAALPGAAGAGGRAAGTYSRPAAAEARA</sequence>
<evidence type="ECO:0000256" key="1">
    <source>
        <dbReference type="SAM" id="MobiDB-lite"/>
    </source>
</evidence>
<protein>
    <submittedName>
        <fullName evidence="2">Uncharacterized protein</fullName>
    </submittedName>
</protein>
<organism evidence="2">
    <name type="scientific">Tanacetum cinerariifolium</name>
    <name type="common">Dalmatian daisy</name>
    <name type="synonym">Chrysanthemum cinerariifolium</name>
    <dbReference type="NCBI Taxonomy" id="118510"/>
    <lineage>
        <taxon>Eukaryota</taxon>
        <taxon>Viridiplantae</taxon>
        <taxon>Streptophyta</taxon>
        <taxon>Embryophyta</taxon>
        <taxon>Tracheophyta</taxon>
        <taxon>Spermatophyta</taxon>
        <taxon>Magnoliopsida</taxon>
        <taxon>eudicotyledons</taxon>
        <taxon>Gunneridae</taxon>
        <taxon>Pentapetalae</taxon>
        <taxon>asterids</taxon>
        <taxon>campanulids</taxon>
        <taxon>Asterales</taxon>
        <taxon>Asteraceae</taxon>
        <taxon>Asteroideae</taxon>
        <taxon>Anthemideae</taxon>
        <taxon>Anthemidinae</taxon>
        <taxon>Tanacetum</taxon>
    </lineage>
</organism>
<reference evidence="2" key="1">
    <citation type="journal article" date="2019" name="Sci. Rep.">
        <title>Draft genome of Tanacetum cinerariifolium, the natural source of mosquito coil.</title>
        <authorList>
            <person name="Yamashiro T."/>
            <person name="Shiraishi A."/>
            <person name="Satake H."/>
            <person name="Nakayama K."/>
        </authorList>
    </citation>
    <scope>NUCLEOTIDE SEQUENCE</scope>
</reference>
<evidence type="ECO:0000313" key="2">
    <source>
        <dbReference type="EMBL" id="GFD58496.1"/>
    </source>
</evidence>
<proteinExistence type="predicted"/>
<dbReference type="AlphaFoldDB" id="A0A699XKZ5"/>
<accession>A0A699XKZ5</accession>
<comment type="caution">
    <text evidence="2">The sequence shown here is derived from an EMBL/GenBank/DDBJ whole genome shotgun (WGS) entry which is preliminary data.</text>
</comment>
<feature type="non-terminal residue" evidence="2">
    <location>
        <position position="1"/>
    </location>
</feature>
<name>A0A699XKZ5_TANCI</name>
<gene>
    <name evidence="2" type="ORF">Tci_930465</name>
</gene>
<dbReference type="EMBL" id="BKCJ011853743">
    <property type="protein sequence ID" value="GFD58496.1"/>
    <property type="molecule type" value="Genomic_DNA"/>
</dbReference>